<proteinExistence type="predicted"/>
<evidence type="ECO:0000313" key="3">
    <source>
        <dbReference type="Proteomes" id="UP000430634"/>
    </source>
</evidence>
<reference evidence="1" key="1">
    <citation type="journal article" date="2014" name="Int. J. Syst. Evol. Microbiol.">
        <title>Complete genome of a new Firmicutes species belonging to the dominant human colonic microbiota ('Ruminococcus bicirculans') reveals two chromosomes and a selective capacity to utilize plant glucans.</title>
        <authorList>
            <consortium name="NISC Comparative Sequencing Program"/>
            <person name="Wegmann U."/>
            <person name="Louis P."/>
            <person name="Goesmann A."/>
            <person name="Henrissat B."/>
            <person name="Duncan S.H."/>
            <person name="Flint H.J."/>
        </authorList>
    </citation>
    <scope>NUCLEOTIDE SEQUENCE</scope>
    <source>
        <strain evidence="1">CGMCC 1.15931</strain>
    </source>
</reference>
<dbReference type="OrthoDB" id="101857at2"/>
<dbReference type="Proteomes" id="UP000430634">
    <property type="component" value="Unassembled WGS sequence"/>
</dbReference>
<dbReference type="AlphaFoldDB" id="A0A6I3T184"/>
<reference evidence="1" key="4">
    <citation type="submission" date="2024-05" db="EMBL/GenBank/DDBJ databases">
        <authorList>
            <person name="Sun Q."/>
            <person name="Zhou Y."/>
        </authorList>
    </citation>
    <scope>NUCLEOTIDE SEQUENCE</scope>
    <source>
        <strain evidence="1">CGMCC 1.15931</strain>
    </source>
</reference>
<name>A0A6I3T184_9BURK</name>
<evidence type="ECO:0000313" key="2">
    <source>
        <dbReference type="EMBL" id="MTV55360.1"/>
    </source>
</evidence>
<evidence type="ECO:0000313" key="1">
    <source>
        <dbReference type="EMBL" id="GGC07609.1"/>
    </source>
</evidence>
<gene>
    <name evidence="1" type="ORF">GCM10011572_31600</name>
    <name evidence="2" type="ORF">GM672_21790</name>
</gene>
<sequence>MTTAPAFYCISHKDPGWPIPPFMTMVGTGGFVPAGGIGMSVHCPQFAFKNNQLGEYAALFMIRRLLEEAHATGFVGICHYRRYALTVEIGEARGFNFHAHPDQLQGLGPEAFYGDGATPIISVPVGFAGTVLQQYAANAVARDLLMFFGDAIDCGVVSNDAAANFLSGNSFITAGNVGFIPVDWFIDIVRGVEEVVARFSHNHYIRREGYDERSIGLCCERLHSLLLTNKVLAYGQDKVIVRPLTVLTATGSL</sequence>
<comment type="caution">
    <text evidence="2">The sequence shown here is derived from an EMBL/GenBank/DDBJ whole genome shotgun (WGS) entry which is preliminary data.</text>
</comment>
<keyword evidence="4" id="KW-1185">Reference proteome</keyword>
<dbReference type="Proteomes" id="UP000622638">
    <property type="component" value="Unassembled WGS sequence"/>
</dbReference>
<reference evidence="4" key="2">
    <citation type="journal article" date="2019" name="Int. J. Syst. Evol. Microbiol.">
        <title>The Global Catalogue of Microorganisms (GCM) 10K type strain sequencing project: providing services to taxonomists for standard genome sequencing and annotation.</title>
        <authorList>
            <consortium name="The Broad Institute Genomics Platform"/>
            <consortium name="The Broad Institute Genome Sequencing Center for Infectious Disease"/>
            <person name="Wu L."/>
            <person name="Ma J."/>
        </authorList>
    </citation>
    <scope>NUCLEOTIDE SEQUENCE [LARGE SCALE GENOMIC DNA]</scope>
    <source>
        <strain evidence="4">CGMCC 1.15931</strain>
    </source>
</reference>
<evidence type="ECO:0000313" key="4">
    <source>
        <dbReference type="Proteomes" id="UP000622638"/>
    </source>
</evidence>
<dbReference type="RefSeq" id="WP_155472634.1">
    <property type="nucleotide sequence ID" value="NZ_BMKG01000013.1"/>
</dbReference>
<reference evidence="2 3" key="3">
    <citation type="submission" date="2019-11" db="EMBL/GenBank/DDBJ databases">
        <title>Type strains purchased from KCTC, JCM and DSMZ.</title>
        <authorList>
            <person name="Lu H."/>
        </authorList>
    </citation>
    <scope>NUCLEOTIDE SEQUENCE [LARGE SCALE GENOMIC DNA]</scope>
    <source>
        <strain evidence="2 3">KCTC 52429</strain>
    </source>
</reference>
<dbReference type="EMBL" id="WNKZ01000081">
    <property type="protein sequence ID" value="MTV55360.1"/>
    <property type="molecule type" value="Genomic_DNA"/>
</dbReference>
<accession>A0A6I3T184</accession>
<protein>
    <submittedName>
        <fullName evidence="2">Uncharacterized protein</fullName>
    </submittedName>
</protein>
<dbReference type="EMBL" id="BMKG01000013">
    <property type="protein sequence ID" value="GGC07609.1"/>
    <property type="molecule type" value="Genomic_DNA"/>
</dbReference>
<organism evidence="2 3">
    <name type="scientific">Pseudoduganella buxea</name>
    <dbReference type="NCBI Taxonomy" id="1949069"/>
    <lineage>
        <taxon>Bacteria</taxon>
        <taxon>Pseudomonadati</taxon>
        <taxon>Pseudomonadota</taxon>
        <taxon>Betaproteobacteria</taxon>
        <taxon>Burkholderiales</taxon>
        <taxon>Oxalobacteraceae</taxon>
        <taxon>Telluria group</taxon>
        <taxon>Pseudoduganella</taxon>
    </lineage>
</organism>